<evidence type="ECO:0000313" key="10">
    <source>
        <dbReference type="EMBL" id="TKS55811.1"/>
    </source>
</evidence>
<evidence type="ECO:0000256" key="5">
    <source>
        <dbReference type="ARBA" id="ARBA00022692"/>
    </source>
</evidence>
<evidence type="ECO:0000256" key="4">
    <source>
        <dbReference type="ARBA" id="ARBA00022519"/>
    </source>
</evidence>
<keyword evidence="11" id="KW-1185">Reference proteome</keyword>
<dbReference type="InterPro" id="IPR000515">
    <property type="entry name" value="MetI-like"/>
</dbReference>
<name>A0A4U5TQ04_9FLAO</name>
<evidence type="ECO:0000256" key="6">
    <source>
        <dbReference type="ARBA" id="ARBA00022989"/>
    </source>
</evidence>
<dbReference type="PROSITE" id="PS50928">
    <property type="entry name" value="ABC_TM1"/>
    <property type="match status" value="1"/>
</dbReference>
<evidence type="ECO:0000256" key="3">
    <source>
        <dbReference type="ARBA" id="ARBA00022475"/>
    </source>
</evidence>
<dbReference type="InterPro" id="IPR035906">
    <property type="entry name" value="MetI-like_sf"/>
</dbReference>
<keyword evidence="4" id="KW-0997">Cell inner membrane</keyword>
<feature type="transmembrane region" description="Helical" evidence="8">
    <location>
        <begin position="224"/>
        <end position="244"/>
    </location>
</feature>
<dbReference type="Gene3D" id="1.10.3720.10">
    <property type="entry name" value="MetI-like"/>
    <property type="match status" value="1"/>
</dbReference>
<evidence type="ECO:0000256" key="7">
    <source>
        <dbReference type="ARBA" id="ARBA00023136"/>
    </source>
</evidence>
<feature type="transmembrane region" description="Helical" evidence="8">
    <location>
        <begin position="93"/>
        <end position="116"/>
    </location>
</feature>
<dbReference type="PANTHER" id="PTHR43357">
    <property type="entry name" value="INNER MEMBRANE ABC TRANSPORTER PERMEASE PROTEIN YDCV"/>
    <property type="match status" value="1"/>
</dbReference>
<reference evidence="10 11" key="1">
    <citation type="submission" date="2019-04" db="EMBL/GenBank/DDBJ databases">
        <title>Psychroflexus halotolerans sp. nov., isolated from a marine solar saltern.</title>
        <authorList>
            <person name="Feng X."/>
        </authorList>
    </citation>
    <scope>NUCLEOTIDE SEQUENCE [LARGE SCALE GENOMIC DNA]</scope>
    <source>
        <strain evidence="10 11">WDS2C27</strain>
    </source>
</reference>
<organism evidence="10 11">
    <name type="scientific">Mesohalobacter halotolerans</name>
    <dbReference type="NCBI Taxonomy" id="1883405"/>
    <lineage>
        <taxon>Bacteria</taxon>
        <taxon>Pseudomonadati</taxon>
        <taxon>Bacteroidota</taxon>
        <taxon>Flavobacteriia</taxon>
        <taxon>Flavobacteriales</taxon>
        <taxon>Flavobacteriaceae</taxon>
        <taxon>Mesohalobacter</taxon>
    </lineage>
</organism>
<proteinExistence type="inferred from homology"/>
<feature type="domain" description="ABC transmembrane type-1" evidence="9">
    <location>
        <begin position="63"/>
        <end position="245"/>
    </location>
</feature>
<keyword evidence="5 8" id="KW-0812">Transmembrane</keyword>
<dbReference type="OrthoDB" id="1454623at2"/>
<feature type="transmembrane region" description="Helical" evidence="8">
    <location>
        <begin position="59"/>
        <end position="81"/>
    </location>
</feature>
<dbReference type="RefSeq" id="WP_138932639.1">
    <property type="nucleotide sequence ID" value="NZ_SWMU01000004.1"/>
</dbReference>
<sequence>MISKVLKYSFVLAVVFPIVFLLGLSLAQQWQFPEILPQEWTFQHWGNSLFKQGDILESLFLSLGLSLTLASLVSVLAFFMSKYIAYSKYRQQYMRLTLVPYILSPVVLAVTFQYYFTVANLSGNFIGVLIAQLFFALPFGIVIFNNFWNAHLKSIEQLSFTLGASAWQSLLKVILPLSKPAIVLCFFQSFLVSWFEYGLTQFIGLGKVKTLTVMVFNFINEANVFYAALACVMLILPPILLLYLNKRILILAR</sequence>
<dbReference type="GO" id="GO:0055085">
    <property type="term" value="P:transmembrane transport"/>
    <property type="evidence" value="ECO:0007669"/>
    <property type="project" value="InterPro"/>
</dbReference>
<gene>
    <name evidence="10" type="ORF">FCN74_10970</name>
</gene>
<comment type="similarity">
    <text evidence="8">Belongs to the binding-protein-dependent transport system permease family.</text>
</comment>
<protein>
    <submittedName>
        <fullName evidence="10">ABC transporter permease subunit</fullName>
    </submittedName>
</protein>
<accession>A0A4U5TQ04</accession>
<comment type="caution">
    <text evidence="10">The sequence shown here is derived from an EMBL/GenBank/DDBJ whole genome shotgun (WGS) entry which is preliminary data.</text>
</comment>
<feature type="transmembrane region" description="Helical" evidence="8">
    <location>
        <begin position="122"/>
        <end position="144"/>
    </location>
</feature>
<keyword evidence="3" id="KW-1003">Cell membrane</keyword>
<dbReference type="EMBL" id="SWMU01000004">
    <property type="protein sequence ID" value="TKS55811.1"/>
    <property type="molecule type" value="Genomic_DNA"/>
</dbReference>
<evidence type="ECO:0000256" key="2">
    <source>
        <dbReference type="ARBA" id="ARBA00022448"/>
    </source>
</evidence>
<keyword evidence="2 8" id="KW-0813">Transport</keyword>
<dbReference type="GO" id="GO:0005886">
    <property type="term" value="C:plasma membrane"/>
    <property type="evidence" value="ECO:0007669"/>
    <property type="project" value="UniProtKB-SubCell"/>
</dbReference>
<dbReference type="Proteomes" id="UP000306552">
    <property type="component" value="Unassembled WGS sequence"/>
</dbReference>
<keyword evidence="6 8" id="KW-1133">Transmembrane helix</keyword>
<dbReference type="Pfam" id="PF00528">
    <property type="entry name" value="BPD_transp_1"/>
    <property type="match status" value="1"/>
</dbReference>
<dbReference type="SUPFAM" id="SSF161098">
    <property type="entry name" value="MetI-like"/>
    <property type="match status" value="1"/>
</dbReference>
<evidence type="ECO:0000256" key="1">
    <source>
        <dbReference type="ARBA" id="ARBA00004429"/>
    </source>
</evidence>
<dbReference type="CDD" id="cd06261">
    <property type="entry name" value="TM_PBP2"/>
    <property type="match status" value="1"/>
</dbReference>
<evidence type="ECO:0000256" key="8">
    <source>
        <dbReference type="RuleBase" id="RU363032"/>
    </source>
</evidence>
<evidence type="ECO:0000259" key="9">
    <source>
        <dbReference type="PROSITE" id="PS50928"/>
    </source>
</evidence>
<keyword evidence="7 8" id="KW-0472">Membrane</keyword>
<evidence type="ECO:0000313" key="11">
    <source>
        <dbReference type="Proteomes" id="UP000306552"/>
    </source>
</evidence>
<comment type="subcellular location">
    <subcellularLocation>
        <location evidence="1">Cell inner membrane</location>
        <topology evidence="1">Multi-pass membrane protein</topology>
    </subcellularLocation>
    <subcellularLocation>
        <location evidence="8">Cell membrane</location>
        <topology evidence="8">Multi-pass membrane protein</topology>
    </subcellularLocation>
</comment>
<dbReference type="AlphaFoldDB" id="A0A4U5TQ04"/>
<dbReference type="PANTHER" id="PTHR43357:SF4">
    <property type="entry name" value="INNER MEMBRANE ABC TRANSPORTER PERMEASE PROTEIN YDCV"/>
    <property type="match status" value="1"/>
</dbReference>